<evidence type="ECO:0000313" key="2">
    <source>
        <dbReference type="Proteomes" id="UP000006050"/>
    </source>
</evidence>
<dbReference type="eggNOG" id="ENOG5033Y55">
    <property type="taxonomic scope" value="Bacteria"/>
</dbReference>
<reference evidence="2" key="1">
    <citation type="submission" date="2012-06" db="EMBL/GenBank/DDBJ databases">
        <title>The complete genome of Belliella baltica DSM 15883.</title>
        <authorList>
            <person name="Lucas S."/>
            <person name="Copeland A."/>
            <person name="Lapidus A."/>
            <person name="Goodwin L."/>
            <person name="Pitluck S."/>
            <person name="Peters L."/>
            <person name="Mikhailova N."/>
            <person name="Davenport K."/>
            <person name="Kyrpides N."/>
            <person name="Mavromatis K."/>
            <person name="Pagani I."/>
            <person name="Ivanova N."/>
            <person name="Ovchinnikova G."/>
            <person name="Zeytun A."/>
            <person name="Detter J.C."/>
            <person name="Han C."/>
            <person name="Land M."/>
            <person name="Hauser L."/>
            <person name="Markowitz V."/>
            <person name="Cheng J.-F."/>
            <person name="Hugenholtz P."/>
            <person name="Woyke T."/>
            <person name="Wu D."/>
            <person name="Tindall B."/>
            <person name="Pomrenke H."/>
            <person name="Brambilla E."/>
            <person name="Klenk H.-P."/>
            <person name="Eisen J.A."/>
        </authorList>
    </citation>
    <scope>NUCLEOTIDE SEQUENCE [LARGE SCALE GENOMIC DNA]</scope>
    <source>
        <strain evidence="2">DSM 15883 / CIP 108006 / LMG 21964 / BA134</strain>
    </source>
</reference>
<name>I3Z8R4_BELBD</name>
<keyword evidence="2" id="KW-1185">Reference proteome</keyword>
<accession>I3Z8R4</accession>
<dbReference type="HOGENOM" id="CLU_1692730_0_0_10"/>
<sequence>MIISRIFGEILIKVENTEVAKYIKSNGRVSIKEGNGKILELITPSRWNEEVDSSNGIFLLFDLFQIRSVTEQFSEVSLDIVEYATKATIYHSPVNRVLQKCPKVDGNIKFAMIRNDFWNKVLFAFGQPVIYQEKEDGNADFETKERFPLFGPDVKEMFLSPDGDVKIIKA</sequence>
<dbReference type="Proteomes" id="UP000006050">
    <property type="component" value="Chromosome"/>
</dbReference>
<dbReference type="EMBL" id="CP003281">
    <property type="protein sequence ID" value="AFL85632.1"/>
    <property type="molecule type" value="Genomic_DNA"/>
</dbReference>
<evidence type="ECO:0000313" key="1">
    <source>
        <dbReference type="EMBL" id="AFL85632.1"/>
    </source>
</evidence>
<dbReference type="AlphaFoldDB" id="I3Z8R4"/>
<proteinExistence type="predicted"/>
<protein>
    <submittedName>
        <fullName evidence="1">Uncharacterized protein</fullName>
    </submittedName>
</protein>
<dbReference type="STRING" id="866536.Belba_3118"/>
<dbReference type="PATRIC" id="fig|866536.3.peg.3223"/>
<gene>
    <name evidence="1" type="ordered locus">Belba_3118</name>
</gene>
<organism evidence="1 2">
    <name type="scientific">Belliella baltica (strain DSM 15883 / CIP 108006 / LMG 21964 / BA134)</name>
    <dbReference type="NCBI Taxonomy" id="866536"/>
    <lineage>
        <taxon>Bacteria</taxon>
        <taxon>Pseudomonadati</taxon>
        <taxon>Bacteroidota</taxon>
        <taxon>Cytophagia</taxon>
        <taxon>Cytophagales</taxon>
        <taxon>Cyclobacteriaceae</taxon>
        <taxon>Belliella</taxon>
    </lineage>
</organism>
<dbReference type="KEGG" id="bbd:Belba_3118"/>